<sequence length="50" mass="5401">MFGKKKQNSGGSADHSEGAAIGAQFMLESLMYIPRLISALFRILLKFVGA</sequence>
<gene>
    <name evidence="1" type="ORF">GCM10010969_13300</name>
</gene>
<protein>
    <submittedName>
        <fullName evidence="1">Uncharacterized protein</fullName>
    </submittedName>
</protein>
<dbReference type="EMBL" id="BMLN01000003">
    <property type="protein sequence ID" value="GGN96356.1"/>
    <property type="molecule type" value="Genomic_DNA"/>
</dbReference>
<dbReference type="RefSeq" id="WP_018975644.1">
    <property type="nucleotide sequence ID" value="NZ_BMLN01000003.1"/>
</dbReference>
<name>A0ABQ2KYI8_9BACL</name>
<organism evidence="1 2">
    <name type="scientific">Saccharibacillus kuerlensis</name>
    <dbReference type="NCBI Taxonomy" id="459527"/>
    <lineage>
        <taxon>Bacteria</taxon>
        <taxon>Bacillati</taxon>
        <taxon>Bacillota</taxon>
        <taxon>Bacilli</taxon>
        <taxon>Bacillales</taxon>
        <taxon>Paenibacillaceae</taxon>
        <taxon>Saccharibacillus</taxon>
    </lineage>
</organism>
<proteinExistence type="predicted"/>
<evidence type="ECO:0000313" key="2">
    <source>
        <dbReference type="Proteomes" id="UP000606653"/>
    </source>
</evidence>
<reference evidence="2" key="1">
    <citation type="journal article" date="2019" name="Int. J. Syst. Evol. Microbiol.">
        <title>The Global Catalogue of Microorganisms (GCM) 10K type strain sequencing project: providing services to taxonomists for standard genome sequencing and annotation.</title>
        <authorList>
            <consortium name="The Broad Institute Genomics Platform"/>
            <consortium name="The Broad Institute Genome Sequencing Center for Infectious Disease"/>
            <person name="Wu L."/>
            <person name="Ma J."/>
        </authorList>
    </citation>
    <scope>NUCLEOTIDE SEQUENCE [LARGE SCALE GENOMIC DNA]</scope>
    <source>
        <strain evidence="2">CGMCC 1.6964</strain>
    </source>
</reference>
<accession>A0ABQ2KYI8</accession>
<dbReference type="Proteomes" id="UP000606653">
    <property type="component" value="Unassembled WGS sequence"/>
</dbReference>
<evidence type="ECO:0000313" key="1">
    <source>
        <dbReference type="EMBL" id="GGN96356.1"/>
    </source>
</evidence>
<keyword evidence="2" id="KW-1185">Reference proteome</keyword>
<comment type="caution">
    <text evidence="1">The sequence shown here is derived from an EMBL/GenBank/DDBJ whole genome shotgun (WGS) entry which is preliminary data.</text>
</comment>